<dbReference type="Pfam" id="PF18626">
    <property type="entry name" value="Gln_deamidase_2"/>
    <property type="match status" value="1"/>
</dbReference>
<organism evidence="3 4">
    <name type="scientific">Pendulispora rubella</name>
    <dbReference type="NCBI Taxonomy" id="2741070"/>
    <lineage>
        <taxon>Bacteria</taxon>
        <taxon>Pseudomonadati</taxon>
        <taxon>Myxococcota</taxon>
        <taxon>Myxococcia</taxon>
        <taxon>Myxococcales</taxon>
        <taxon>Sorangiineae</taxon>
        <taxon>Pendulisporaceae</taxon>
        <taxon>Pendulispora</taxon>
    </lineage>
</organism>
<keyword evidence="4" id="KW-1185">Reference proteome</keyword>
<dbReference type="Proteomes" id="UP001374803">
    <property type="component" value="Chromosome"/>
</dbReference>
<reference evidence="3" key="1">
    <citation type="submission" date="2021-12" db="EMBL/GenBank/DDBJ databases">
        <title>Discovery of the Pendulisporaceae a myxobacterial family with distinct sporulation behavior and unique specialized metabolism.</title>
        <authorList>
            <person name="Garcia R."/>
            <person name="Popoff A."/>
            <person name="Bader C.D."/>
            <person name="Loehr J."/>
            <person name="Walesch S."/>
            <person name="Walt C."/>
            <person name="Boldt J."/>
            <person name="Bunk B."/>
            <person name="Haeckl F.J.F.P.J."/>
            <person name="Gunesch A.P."/>
            <person name="Birkelbach J."/>
            <person name="Nuebel U."/>
            <person name="Pietschmann T."/>
            <person name="Bach T."/>
            <person name="Mueller R."/>
        </authorList>
    </citation>
    <scope>NUCLEOTIDE SEQUENCE</scope>
    <source>
        <strain evidence="3">MSr11367</strain>
    </source>
</reference>
<dbReference type="RefSeq" id="WP_394835744.1">
    <property type="nucleotide sequence ID" value="NZ_CP089929.1"/>
</dbReference>
<evidence type="ECO:0000313" key="3">
    <source>
        <dbReference type="EMBL" id="WXB06093.1"/>
    </source>
</evidence>
<feature type="compositionally biased region" description="Polar residues" evidence="1">
    <location>
        <begin position="1"/>
        <end position="11"/>
    </location>
</feature>
<sequence length="251" mass="28968">MSTSEYNSADENSAVRYEHETYEEAARRHAEIHRSKHAEALDSAVPSAEGSKVPVERADLSRIPVWSDWDIDQHFERTRDLRFLTTGDRPWFSRRLSWLYPDDGCYARAELVSAKADEWLHRRPYRLFSFGNLMVSTANYPTGKVTWWYHTVPVVKRASTGEPVVFDAALDAKRPIPWKQWLALQVSNLNDVRVSVCDGNTYGPEHACFGSPARTAEAVSDEKDRFLGREWIRQVEMLRDPLRVLGDFPPW</sequence>
<dbReference type="InterPro" id="IPR041325">
    <property type="entry name" value="Gln_deamidase_2"/>
</dbReference>
<dbReference type="EMBL" id="CP089983">
    <property type="protein sequence ID" value="WXB06093.1"/>
    <property type="molecule type" value="Genomic_DNA"/>
</dbReference>
<evidence type="ECO:0000313" key="4">
    <source>
        <dbReference type="Proteomes" id="UP001374803"/>
    </source>
</evidence>
<dbReference type="Gene3D" id="3.10.620.30">
    <property type="match status" value="1"/>
</dbReference>
<protein>
    <recommendedName>
        <fullName evidence="2">Protein glutaminase domain-containing protein</fullName>
    </recommendedName>
</protein>
<feature type="region of interest" description="Disordered" evidence="1">
    <location>
        <begin position="1"/>
        <end position="20"/>
    </location>
</feature>
<proteinExistence type="predicted"/>
<evidence type="ECO:0000256" key="1">
    <source>
        <dbReference type="SAM" id="MobiDB-lite"/>
    </source>
</evidence>
<feature type="region of interest" description="Disordered" evidence="1">
    <location>
        <begin position="28"/>
        <end position="52"/>
    </location>
</feature>
<name>A0ABZ2L5F0_9BACT</name>
<feature type="domain" description="Protein glutaminase" evidence="2">
    <location>
        <begin position="73"/>
        <end position="183"/>
    </location>
</feature>
<feature type="compositionally biased region" description="Basic and acidic residues" evidence="1">
    <location>
        <begin position="28"/>
        <end position="40"/>
    </location>
</feature>
<gene>
    <name evidence="3" type="ORF">LVJ94_02295</name>
</gene>
<accession>A0ABZ2L5F0</accession>
<evidence type="ECO:0000259" key="2">
    <source>
        <dbReference type="Pfam" id="PF18626"/>
    </source>
</evidence>